<dbReference type="STRING" id="452652.KSE_40490"/>
<dbReference type="HOGENOM" id="CLU_731302_0_0_11"/>
<reference evidence="2 3" key="1">
    <citation type="journal article" date="2010" name="DNA Res.">
        <title>Genome sequence of Kitasatospora setae NBRC 14216T: an evolutionary snapshot of the family Streptomycetaceae.</title>
        <authorList>
            <person name="Ichikawa N."/>
            <person name="Oguchi A."/>
            <person name="Ikeda H."/>
            <person name="Ishikawa J."/>
            <person name="Kitani S."/>
            <person name="Watanabe Y."/>
            <person name="Nakamura S."/>
            <person name="Katano Y."/>
            <person name="Kishi E."/>
            <person name="Sasagawa M."/>
            <person name="Ankai A."/>
            <person name="Fukui S."/>
            <person name="Hashimoto Y."/>
            <person name="Kamata S."/>
            <person name="Otoguro M."/>
            <person name="Tanikawa S."/>
            <person name="Nihira T."/>
            <person name="Horinouchi S."/>
            <person name="Ohnishi Y."/>
            <person name="Hayakawa M."/>
            <person name="Kuzuyama T."/>
            <person name="Arisawa A."/>
            <person name="Nomoto F."/>
            <person name="Miura H."/>
            <person name="Takahashi Y."/>
            <person name="Fujita N."/>
        </authorList>
    </citation>
    <scope>NUCLEOTIDE SEQUENCE [LARGE SCALE GENOMIC DNA]</scope>
    <source>
        <strain evidence="3">ATCC 33774 / DSM 43861 / JCM 3304 / KCC A-0304 / NBRC 14216 / KM-6054</strain>
    </source>
</reference>
<keyword evidence="3" id="KW-1185">Reference proteome</keyword>
<evidence type="ECO:0000313" key="3">
    <source>
        <dbReference type="Proteomes" id="UP000007076"/>
    </source>
</evidence>
<dbReference type="Pfam" id="PF14397">
    <property type="entry name" value="ATPgrasp_ST"/>
    <property type="match status" value="1"/>
</dbReference>
<dbReference type="eggNOG" id="COG0189">
    <property type="taxonomic scope" value="Bacteria"/>
</dbReference>
<gene>
    <name evidence="2" type="ordered locus">KSE_40490</name>
</gene>
<accession>E4NEQ5</accession>
<dbReference type="EMBL" id="AP010968">
    <property type="protein sequence ID" value="BAJ29841.1"/>
    <property type="molecule type" value="Genomic_DNA"/>
</dbReference>
<dbReference type="Proteomes" id="UP000007076">
    <property type="component" value="Chromosome"/>
</dbReference>
<evidence type="ECO:0000313" key="2">
    <source>
        <dbReference type="EMBL" id="BAJ29841.1"/>
    </source>
</evidence>
<dbReference type="InterPro" id="IPR039523">
    <property type="entry name" value="RimK-rel_E_lig_ATP-grasp"/>
</dbReference>
<proteinExistence type="predicted"/>
<sequence length="371" mass="40580">MLDEFFRAWIGPKVTAPLWVAHQVENTVKTYLPMYRQTADRKPISQIGFELAALTAQWRCLPFHYFRYELYRTGVDLTSAAAYVPDTVFYSRLLPAVNRSALLLDDKIACKRILGDAGVPQPLLLMTGEQGSWFDRAGRPVPADSPAALDTALGGIAEVVIKPARHTSGGAGVLVLDNEGGELLQQDGTPFSLARYGAKWGGWLIEAFVHQHDELAAFNPYSLNTFRVITRLHPLDGPQVLHCLFKSSTTTDAVDNACNGGLYVRVDATTGRVDDTAHTTALTRYSHHPISGLAFADQKISTIRQVIEAAERAAVHFPRTPVIGWDIAVDNDAQALIVEGNSSPSLMNLQRTHGGLAGTLGRSLITDHRRS</sequence>
<evidence type="ECO:0000259" key="1">
    <source>
        <dbReference type="Pfam" id="PF14397"/>
    </source>
</evidence>
<name>E4NEQ5_KITSK</name>
<dbReference type="SUPFAM" id="SSF56059">
    <property type="entry name" value="Glutathione synthetase ATP-binding domain-like"/>
    <property type="match status" value="1"/>
</dbReference>
<dbReference type="AlphaFoldDB" id="E4NEQ5"/>
<protein>
    <recommendedName>
        <fullName evidence="1">Alpha-L-glutamate ligase-related protein ATP-grasp domain-containing protein</fullName>
    </recommendedName>
</protein>
<organism evidence="2 3">
    <name type="scientific">Kitasatospora setae (strain ATCC 33774 / DSM 43861 / JCM 3304 / KCC A-0304 / NBRC 14216 / KM-6054)</name>
    <name type="common">Streptomyces setae</name>
    <dbReference type="NCBI Taxonomy" id="452652"/>
    <lineage>
        <taxon>Bacteria</taxon>
        <taxon>Bacillati</taxon>
        <taxon>Actinomycetota</taxon>
        <taxon>Actinomycetes</taxon>
        <taxon>Kitasatosporales</taxon>
        <taxon>Streptomycetaceae</taxon>
        <taxon>Kitasatospora</taxon>
    </lineage>
</organism>
<feature type="domain" description="Alpha-L-glutamate ligase-related protein ATP-grasp" evidence="1">
    <location>
        <begin position="99"/>
        <end position="350"/>
    </location>
</feature>
<dbReference type="KEGG" id="ksk:KSE_40490"/>
<dbReference type="PATRIC" id="fig|452652.3.peg.4043"/>